<organism evidence="2 3">
    <name type="scientific">Streptomyces violascens</name>
    <dbReference type="NCBI Taxonomy" id="67381"/>
    <lineage>
        <taxon>Bacteria</taxon>
        <taxon>Bacillati</taxon>
        <taxon>Actinomycetota</taxon>
        <taxon>Actinomycetes</taxon>
        <taxon>Kitasatosporales</taxon>
        <taxon>Streptomycetaceae</taxon>
        <taxon>Streptomyces</taxon>
    </lineage>
</organism>
<feature type="region of interest" description="Disordered" evidence="1">
    <location>
        <begin position="1"/>
        <end position="22"/>
    </location>
</feature>
<proteinExistence type="predicted"/>
<comment type="caution">
    <text evidence="2">The sequence shown here is derived from an EMBL/GenBank/DDBJ whole genome shotgun (WGS) entry which is preliminary data.</text>
</comment>
<dbReference type="RefSeq" id="WP_226599386.1">
    <property type="nucleotide sequence ID" value="NZ_BNDY01000017.1"/>
</dbReference>
<evidence type="ECO:0000256" key="1">
    <source>
        <dbReference type="SAM" id="MobiDB-lite"/>
    </source>
</evidence>
<evidence type="ECO:0000313" key="3">
    <source>
        <dbReference type="Proteomes" id="UP001050808"/>
    </source>
</evidence>
<protein>
    <submittedName>
        <fullName evidence="2">Uncharacterized protein</fullName>
    </submittedName>
</protein>
<dbReference type="EMBL" id="BNDY01000017">
    <property type="protein sequence ID" value="GHI40657.1"/>
    <property type="molecule type" value="Genomic_DNA"/>
</dbReference>
<evidence type="ECO:0000313" key="2">
    <source>
        <dbReference type="EMBL" id="GHI40657.1"/>
    </source>
</evidence>
<accession>A0ABQ3QTP5</accession>
<keyword evidence="3" id="KW-1185">Reference proteome</keyword>
<sequence length="410" mass="44177">MRAHDRPSEPGAERPQPLHRTTPARPLQHRAALHPAEAAALQGVAGNMAVMRAIQRTETAAVQRTETVTPGDPGYPEKRKRKILGKDQDLTTDNEFFVSQQERDGSYFENPAELTPNLVRAGSVPLRISTARDLAIEDGVNEPKVFFATSTRIGEANAKLKGAVTLVKTSKYLLLKGDRGERKLYQVEPKVLKKGRDGKETQQGLDVRTPQRCNEMAAFVSGAFNPATPGIEKWHLGLAQLIDRIDGSSLAAGYAAAAAAGPDAYLAYGANLSARFQALVQENPAAVDHALGALGMSEFMPTPNPGDILVTVGYGDAAQEEQRKQNRAAGNDDTFEYHFGTAIAASGEDYITMENYARRDPDVGLRTGSSGDPLFFFRMYVAAPGADSWHARQVATDGFIGAIISANLSG</sequence>
<feature type="compositionally biased region" description="Basic and acidic residues" evidence="1">
    <location>
        <begin position="1"/>
        <end position="12"/>
    </location>
</feature>
<reference evidence="2" key="1">
    <citation type="submission" date="2024-05" db="EMBL/GenBank/DDBJ databases">
        <title>Whole genome shotgun sequence of Streptomyces violascens NBRC 12920.</title>
        <authorList>
            <person name="Komaki H."/>
            <person name="Tamura T."/>
        </authorList>
    </citation>
    <scope>NUCLEOTIDE SEQUENCE</scope>
    <source>
        <strain evidence="2">NBRC 12920</strain>
    </source>
</reference>
<name>A0ABQ3QTP5_9ACTN</name>
<gene>
    <name evidence="2" type="ORF">Sviol_50650</name>
</gene>
<dbReference type="Proteomes" id="UP001050808">
    <property type="component" value="Unassembled WGS sequence"/>
</dbReference>